<feature type="compositionally biased region" description="Basic residues" evidence="2">
    <location>
        <begin position="352"/>
        <end position="362"/>
    </location>
</feature>
<evidence type="ECO:0000313" key="4">
    <source>
        <dbReference type="EMBL" id="OKL57787.1"/>
    </source>
</evidence>
<evidence type="ECO:0000259" key="3">
    <source>
        <dbReference type="PROSITE" id="PS50837"/>
    </source>
</evidence>
<protein>
    <recommendedName>
        <fullName evidence="3">NACHT domain-containing protein</fullName>
    </recommendedName>
</protein>
<dbReference type="InterPro" id="IPR056884">
    <property type="entry name" value="NPHP3-like_N"/>
</dbReference>
<dbReference type="PANTHER" id="PTHR10039:SF14">
    <property type="entry name" value="NACHT DOMAIN-CONTAINING PROTEIN"/>
    <property type="match status" value="1"/>
</dbReference>
<dbReference type="Proteomes" id="UP000214365">
    <property type="component" value="Unassembled WGS sequence"/>
</dbReference>
<dbReference type="InterPro" id="IPR027417">
    <property type="entry name" value="P-loop_NTPase"/>
</dbReference>
<dbReference type="OrthoDB" id="538223at2759"/>
<dbReference type="InterPro" id="IPR031359">
    <property type="entry name" value="NACHT_N"/>
</dbReference>
<feature type="domain" description="NACHT" evidence="3">
    <location>
        <begin position="410"/>
        <end position="564"/>
    </location>
</feature>
<dbReference type="Pfam" id="PF17100">
    <property type="entry name" value="NACHT_N"/>
    <property type="match status" value="1"/>
</dbReference>
<evidence type="ECO:0000256" key="1">
    <source>
        <dbReference type="ARBA" id="ARBA00022737"/>
    </source>
</evidence>
<reference evidence="4 5" key="1">
    <citation type="submission" date="2015-06" db="EMBL/GenBank/DDBJ databases">
        <title>Talaromyces atroroseus IBT 11181 draft genome.</title>
        <authorList>
            <person name="Rasmussen K.B."/>
            <person name="Rasmussen S."/>
            <person name="Petersen B."/>
            <person name="Sicheritz-Ponten T."/>
            <person name="Mortensen U.H."/>
            <person name="Thrane U."/>
        </authorList>
    </citation>
    <scope>NUCLEOTIDE SEQUENCE [LARGE SCALE GENOMIC DNA]</scope>
    <source>
        <strain evidence="4 5">IBT 11181</strain>
    </source>
</reference>
<comment type="caution">
    <text evidence="4">The sequence shown here is derived from an EMBL/GenBank/DDBJ whole genome shotgun (WGS) entry which is preliminary data.</text>
</comment>
<evidence type="ECO:0000256" key="2">
    <source>
        <dbReference type="SAM" id="MobiDB-lite"/>
    </source>
</evidence>
<dbReference type="Pfam" id="PF22939">
    <property type="entry name" value="WHD_GPIID"/>
    <property type="match status" value="1"/>
</dbReference>
<keyword evidence="5" id="KW-1185">Reference proteome</keyword>
<dbReference type="AlphaFoldDB" id="A0A225AWB5"/>
<proteinExistence type="predicted"/>
<gene>
    <name evidence="4" type="ORF">UA08_07028</name>
</gene>
<name>A0A225AWB5_TALAT</name>
<organism evidence="4 5">
    <name type="scientific">Talaromyces atroroseus</name>
    <dbReference type="NCBI Taxonomy" id="1441469"/>
    <lineage>
        <taxon>Eukaryota</taxon>
        <taxon>Fungi</taxon>
        <taxon>Dikarya</taxon>
        <taxon>Ascomycota</taxon>
        <taxon>Pezizomycotina</taxon>
        <taxon>Eurotiomycetes</taxon>
        <taxon>Eurotiomycetidae</taxon>
        <taxon>Eurotiales</taxon>
        <taxon>Trichocomaceae</taxon>
        <taxon>Talaromyces</taxon>
        <taxon>Talaromyces sect. Trachyspermi</taxon>
    </lineage>
</organism>
<accession>A0A225AWB5</accession>
<keyword evidence="1" id="KW-0677">Repeat</keyword>
<dbReference type="InterPro" id="IPR054471">
    <property type="entry name" value="GPIID_WHD"/>
</dbReference>
<dbReference type="PROSITE" id="PS50837">
    <property type="entry name" value="NACHT"/>
    <property type="match status" value="1"/>
</dbReference>
<dbReference type="Gene3D" id="3.40.50.300">
    <property type="entry name" value="P-loop containing nucleotide triphosphate hydrolases"/>
    <property type="match status" value="1"/>
</dbReference>
<dbReference type="PANTHER" id="PTHR10039">
    <property type="entry name" value="AMELOGENIN"/>
    <property type="match status" value="1"/>
</dbReference>
<dbReference type="RefSeq" id="XP_020117908.1">
    <property type="nucleotide sequence ID" value="XM_020261923.1"/>
</dbReference>
<dbReference type="InterPro" id="IPR007111">
    <property type="entry name" value="NACHT_NTPase"/>
</dbReference>
<evidence type="ECO:0000313" key="5">
    <source>
        <dbReference type="Proteomes" id="UP000214365"/>
    </source>
</evidence>
<dbReference type="STRING" id="1441469.A0A225AWB5"/>
<sequence>MKAFLLMMPSFHVMCCCNEADEALLSDKHTARGKPNAKPSCHFFAVLLVSVLSSPIVMDKIRRVKASWRLGRNSKTATHEECTGFATKTREDLCSKPYLGIIPTTESRPSTFSISSPCGSTKIDGAKADNARKKNIPVSLWDRAYDSVKEEKTEIFAEYEILLSDAEANQIPQNDTVRRREMLEKIARLGLKHMEDKKVTVTLLGHKIDVQDTMANVGGAVDWVSTYVNDAIKNVPYAPAVMTGISLVLPLLRSPAAVEDANREGFTYVTSQMRYYIEMESLVLSEDLTPDQKDSLTESVVKLYNLIIQFQVERDQILSQPHQELFQKHYQLRRLGREAPMHKRRGNQDWRKARKERSNHKHATAERGFMRGRNFTPERDMKARDEQRLSNEERQQYLEALQWQNRVENSLLWVKGDPGKGKTMLLCGIIDELIGLQASKHLSQEDEATPNISFFLCQATDKRINNAPAVLRGLIYMLVEEQPALITHLRSSCDYGGNSRFQGINAWEALSKLFTDIIQDPQLRKTYLIVDALDECTDRLDLLLGYIVKHASALPHVKWVISSRNWPSIEKELKMIENMQLNLELNAETVTAAVGKYIEFKVNLLATKNEYDNATRATVQGYLSSNADGTFLWVALVYAELAHISRWEVEDTLRRYPRGLDPFYSQMLNQIRNSRHAKICKDILAVVSLVYRPVTLDELTSPVDFPAGAVHSDNARVEIIKLCGSFLTLRERTVNFIHQSAKDYLLDENVSSEILPDGMEAIQHTIFSKSLKAIAANLRRDVYGLKAPGTFIEQMIRPNLDPLATVQYSCVFWVDHLQDCSPSKEKHF</sequence>
<feature type="compositionally biased region" description="Basic and acidic residues" evidence="2">
    <location>
        <begin position="339"/>
        <end position="351"/>
    </location>
</feature>
<dbReference type="SUPFAM" id="SSF52540">
    <property type="entry name" value="P-loop containing nucleoside triphosphate hydrolases"/>
    <property type="match status" value="1"/>
</dbReference>
<dbReference type="Pfam" id="PF24883">
    <property type="entry name" value="NPHP3_N"/>
    <property type="match status" value="1"/>
</dbReference>
<dbReference type="GeneID" id="31006784"/>
<feature type="region of interest" description="Disordered" evidence="2">
    <location>
        <begin position="339"/>
        <end position="363"/>
    </location>
</feature>
<dbReference type="EMBL" id="LFMY01000011">
    <property type="protein sequence ID" value="OKL57787.1"/>
    <property type="molecule type" value="Genomic_DNA"/>
</dbReference>